<evidence type="ECO:0000256" key="8">
    <source>
        <dbReference type="ARBA" id="ARBA00023136"/>
    </source>
</evidence>
<evidence type="ECO:0000256" key="7">
    <source>
        <dbReference type="ARBA" id="ARBA00023128"/>
    </source>
</evidence>
<comment type="subcellular location">
    <subcellularLocation>
        <location evidence="1">Mitochondrion inner membrane</location>
        <topology evidence="1">Peripheral membrane protein</topology>
        <orientation evidence="1">Matrix side</orientation>
    </subcellularLocation>
</comment>
<keyword evidence="3 9" id="KW-0813">Transport</keyword>
<evidence type="ECO:0000313" key="10">
    <source>
        <dbReference type="EMBL" id="VEU22504.1"/>
    </source>
</evidence>
<evidence type="ECO:0000256" key="5">
    <source>
        <dbReference type="ARBA" id="ARBA00022792"/>
    </source>
</evidence>
<dbReference type="PANTHER" id="PTHR12022:SF0">
    <property type="entry name" value="CYTOCHROME B-C1 COMPLEX SUBUNIT 7"/>
    <property type="match status" value="1"/>
</dbReference>
<dbReference type="SUPFAM" id="SSF81524">
    <property type="entry name" value="14 kDa protein of cytochrome bc1 complex (Ubiquinol-cytochrome c reductase)"/>
    <property type="match status" value="1"/>
</dbReference>
<keyword evidence="4 9" id="KW-0679">Respiratory chain</keyword>
<sequence length="127" mass="14598">MSTLTLVKKQAEFILNTPILRQIFLPASKVFVKYSGYRNMGLRQDDLLWEENPIVQKAISRLPAEESYARNFRILTAHQLSLSHDVLPDSKAVTPEEDTPFLTPYILEAEAEAREKDELDSIEVKKH</sequence>
<dbReference type="InterPro" id="IPR036544">
    <property type="entry name" value="QCR7_sf"/>
</dbReference>
<reference evidence="10 11" key="1">
    <citation type="submission" date="2018-12" db="EMBL/GenBank/DDBJ databases">
        <authorList>
            <person name="Tiukova I."/>
            <person name="Dainat J."/>
        </authorList>
    </citation>
    <scope>NUCLEOTIDE SEQUENCE [LARGE SCALE GENOMIC DNA]</scope>
</reference>
<dbReference type="PANTHER" id="PTHR12022">
    <property type="entry name" value="UBIQUINOL-CYTOCHROME C REDUCTASE COMPLEX 14 KD PROTEIN"/>
    <property type="match status" value="1"/>
</dbReference>
<dbReference type="GO" id="GO:0045275">
    <property type="term" value="C:respiratory chain complex III"/>
    <property type="evidence" value="ECO:0007669"/>
    <property type="project" value="InterPro"/>
</dbReference>
<protein>
    <recommendedName>
        <fullName evidence="9">Cytochrome b-c1 complex subunit 7</fullName>
    </recommendedName>
</protein>
<name>A0A448YNI9_BRENA</name>
<dbReference type="GO" id="GO:0006122">
    <property type="term" value="P:mitochondrial electron transport, ubiquinol to cytochrome c"/>
    <property type="evidence" value="ECO:0007669"/>
    <property type="project" value="InterPro"/>
</dbReference>
<evidence type="ECO:0000256" key="1">
    <source>
        <dbReference type="ARBA" id="ARBA00004443"/>
    </source>
</evidence>
<dbReference type="Proteomes" id="UP000290900">
    <property type="component" value="Unassembled WGS sequence"/>
</dbReference>
<dbReference type="InParanoid" id="A0A448YNI9"/>
<dbReference type="AlphaFoldDB" id="A0A448YNI9"/>
<keyword evidence="5 9" id="KW-0999">Mitochondrion inner membrane</keyword>
<dbReference type="InterPro" id="IPR003197">
    <property type="entry name" value="QCR7"/>
</dbReference>
<evidence type="ECO:0000256" key="4">
    <source>
        <dbReference type="ARBA" id="ARBA00022660"/>
    </source>
</evidence>
<evidence type="ECO:0000313" key="11">
    <source>
        <dbReference type="Proteomes" id="UP000290900"/>
    </source>
</evidence>
<dbReference type="STRING" id="13370.A0A448YNI9"/>
<proteinExistence type="inferred from homology"/>
<dbReference type="FunFam" id="1.10.1090.10:FF:000001">
    <property type="entry name" value="Cytochrome b-c1 complex subunit 7"/>
    <property type="match status" value="1"/>
</dbReference>
<keyword evidence="8 9" id="KW-0472">Membrane</keyword>
<evidence type="ECO:0000256" key="3">
    <source>
        <dbReference type="ARBA" id="ARBA00022448"/>
    </source>
</evidence>
<comment type="similarity">
    <text evidence="2 9">Belongs to the UQCRB/QCR7 family.</text>
</comment>
<dbReference type="Gene3D" id="1.10.1090.10">
    <property type="entry name" value="Cytochrome b-c1 complex subunit 7"/>
    <property type="match status" value="1"/>
</dbReference>
<dbReference type="OrthoDB" id="425749at2759"/>
<dbReference type="GO" id="GO:0005743">
    <property type="term" value="C:mitochondrial inner membrane"/>
    <property type="evidence" value="ECO:0007669"/>
    <property type="project" value="UniProtKB-SubCell"/>
</dbReference>
<keyword evidence="11" id="KW-1185">Reference proteome</keyword>
<evidence type="ECO:0000256" key="2">
    <source>
        <dbReference type="ARBA" id="ARBA00008554"/>
    </source>
</evidence>
<dbReference type="FunCoup" id="A0A448YNI9">
    <property type="interactions" value="210"/>
</dbReference>
<comment type="function">
    <text evidence="9">Component of the ubiquinol-cytochrome c oxidoreductase, a multisubunit transmembrane complex that is part of the mitochondrial electron transport chain which drives oxidative phosphorylation.</text>
</comment>
<evidence type="ECO:0000256" key="6">
    <source>
        <dbReference type="ARBA" id="ARBA00022982"/>
    </source>
</evidence>
<gene>
    <name evidence="10" type="ORF">BRENAR_LOCUS3235</name>
</gene>
<accession>A0A448YNI9</accession>
<evidence type="ECO:0000256" key="9">
    <source>
        <dbReference type="PIRNR" id="PIRNR000022"/>
    </source>
</evidence>
<keyword evidence="6 9" id="KW-0249">Electron transport</keyword>
<dbReference type="PIRSF" id="PIRSF000022">
    <property type="entry name" value="Bc1_14K"/>
    <property type="match status" value="1"/>
</dbReference>
<dbReference type="Pfam" id="PF02271">
    <property type="entry name" value="UCR_14kD"/>
    <property type="match status" value="1"/>
</dbReference>
<dbReference type="EMBL" id="CAACVR010000023">
    <property type="protein sequence ID" value="VEU22504.1"/>
    <property type="molecule type" value="Genomic_DNA"/>
</dbReference>
<organism evidence="10 11">
    <name type="scientific">Brettanomyces naardenensis</name>
    <name type="common">Yeast</name>
    <dbReference type="NCBI Taxonomy" id="13370"/>
    <lineage>
        <taxon>Eukaryota</taxon>
        <taxon>Fungi</taxon>
        <taxon>Dikarya</taxon>
        <taxon>Ascomycota</taxon>
        <taxon>Saccharomycotina</taxon>
        <taxon>Pichiomycetes</taxon>
        <taxon>Pichiales</taxon>
        <taxon>Pichiaceae</taxon>
        <taxon>Brettanomyces</taxon>
    </lineage>
</organism>
<keyword evidence="7 9" id="KW-0496">Mitochondrion</keyword>